<organism evidence="1 2">
    <name type="scientific">Brassica carinata</name>
    <name type="common">Ethiopian mustard</name>
    <name type="synonym">Abyssinian cabbage</name>
    <dbReference type="NCBI Taxonomy" id="52824"/>
    <lineage>
        <taxon>Eukaryota</taxon>
        <taxon>Viridiplantae</taxon>
        <taxon>Streptophyta</taxon>
        <taxon>Embryophyta</taxon>
        <taxon>Tracheophyta</taxon>
        <taxon>Spermatophyta</taxon>
        <taxon>Magnoliopsida</taxon>
        <taxon>eudicotyledons</taxon>
        <taxon>Gunneridae</taxon>
        <taxon>Pentapetalae</taxon>
        <taxon>rosids</taxon>
        <taxon>malvids</taxon>
        <taxon>Brassicales</taxon>
        <taxon>Brassicaceae</taxon>
        <taxon>Brassiceae</taxon>
        <taxon>Brassica</taxon>
    </lineage>
</organism>
<dbReference type="Proteomes" id="UP000886595">
    <property type="component" value="Unassembled WGS sequence"/>
</dbReference>
<gene>
    <name evidence="1" type="ORF">Bca52824_047739</name>
</gene>
<dbReference type="AlphaFoldDB" id="A0A8X7UQ88"/>
<proteinExistence type="predicted"/>
<comment type="caution">
    <text evidence="1">The sequence shown here is derived from an EMBL/GenBank/DDBJ whole genome shotgun (WGS) entry which is preliminary data.</text>
</comment>
<evidence type="ECO:0000313" key="2">
    <source>
        <dbReference type="Proteomes" id="UP000886595"/>
    </source>
</evidence>
<accession>A0A8X7UQ88</accession>
<dbReference type="EMBL" id="JAAMPC010000010">
    <property type="protein sequence ID" value="KAG2288135.1"/>
    <property type="molecule type" value="Genomic_DNA"/>
</dbReference>
<protein>
    <submittedName>
        <fullName evidence="1">Uncharacterized protein</fullName>
    </submittedName>
</protein>
<name>A0A8X7UQ88_BRACI</name>
<keyword evidence="2" id="KW-1185">Reference proteome</keyword>
<sequence length="87" mass="9894">MMLPAWFNSPVVSIFPISFRVQRDDVNHGSTDPNGSRMDQQYDVLEPQQGISDFHSLPTEDRRCGFVGSRKSSRNPDHTNFIVACRP</sequence>
<reference evidence="1 2" key="1">
    <citation type="submission" date="2020-02" db="EMBL/GenBank/DDBJ databases">
        <authorList>
            <person name="Ma Q."/>
            <person name="Huang Y."/>
            <person name="Song X."/>
            <person name="Pei D."/>
        </authorList>
    </citation>
    <scope>NUCLEOTIDE SEQUENCE [LARGE SCALE GENOMIC DNA]</scope>
    <source>
        <strain evidence="1">Sxm20200214</strain>
        <tissue evidence="1">Leaf</tissue>
    </source>
</reference>
<evidence type="ECO:0000313" key="1">
    <source>
        <dbReference type="EMBL" id="KAG2288135.1"/>
    </source>
</evidence>